<sequence length="362" mass="40639">MRIQTIRKYFNLFILTLLFHTSIPAYAGKVVVAKGVSDIQDGKMAQAYKVALANAKRGAIEQAVGTIIESRTLVENFQMVSDQVFTSASGRLKSFQILEEGKTEDNLYQVTIQAEADVDGLIQQVDSFQKALKWQKKPRITVIIDDFSVEKDSISAEQVRNYLIDNLQDDKFPVYDLAPDTKLRGGFVIHLNVAKQQDESEYQGMKLTSNALAINARLTRADDQKILATASGAKTLPGASSSRSSRKAAKKIVKSIWQELRKELTQAWENEQYAARSMGLFIEDLESHQQAKDVVQAIKQTLAGVKSIELVSYDKGLAEFQLNYRGWPEQFVDELHSSVFSQRHFSSKVQRLAGNQLTIKIQ</sequence>
<organism evidence="2 3">
    <name type="scientific">Catenovulum sediminis</name>
    <dbReference type="NCBI Taxonomy" id="1740262"/>
    <lineage>
        <taxon>Bacteria</taxon>
        <taxon>Pseudomonadati</taxon>
        <taxon>Pseudomonadota</taxon>
        <taxon>Gammaproteobacteria</taxon>
        <taxon>Alteromonadales</taxon>
        <taxon>Alteromonadaceae</taxon>
        <taxon>Catenovulum</taxon>
    </lineage>
</organism>
<dbReference type="Proteomes" id="UP001467690">
    <property type="component" value="Unassembled WGS sequence"/>
</dbReference>
<dbReference type="RefSeq" id="WP_350400678.1">
    <property type="nucleotide sequence ID" value="NZ_JBELOE010000076.1"/>
</dbReference>
<keyword evidence="3" id="KW-1185">Reference proteome</keyword>
<name>A0ABV1RD77_9ALTE</name>
<keyword evidence="1" id="KW-0732">Signal</keyword>
<gene>
    <name evidence="2" type="ORF">ABS311_03130</name>
</gene>
<dbReference type="InterPro" id="IPR038180">
    <property type="entry name" value="FlgT_N_sf"/>
</dbReference>
<dbReference type="Gene3D" id="3.30.1660.40">
    <property type="entry name" value="FlgT, N-terminal domain"/>
    <property type="match status" value="1"/>
</dbReference>
<accession>A0ABV1RD77</accession>
<evidence type="ECO:0000313" key="3">
    <source>
        <dbReference type="Proteomes" id="UP001467690"/>
    </source>
</evidence>
<evidence type="ECO:0008006" key="4">
    <source>
        <dbReference type="Google" id="ProtNLM"/>
    </source>
</evidence>
<feature type="chain" id="PRO_5047182788" description="Flagellar assembly protein T N-terminal domain-containing protein" evidence="1">
    <location>
        <begin position="28"/>
        <end position="362"/>
    </location>
</feature>
<reference evidence="2 3" key="1">
    <citation type="submission" date="2024-06" db="EMBL/GenBank/DDBJ databases">
        <authorList>
            <person name="Chen R.Y."/>
        </authorList>
    </citation>
    <scope>NUCLEOTIDE SEQUENCE [LARGE SCALE GENOMIC DNA]</scope>
    <source>
        <strain evidence="2 3">D2</strain>
    </source>
</reference>
<feature type="signal peptide" evidence="1">
    <location>
        <begin position="1"/>
        <end position="27"/>
    </location>
</feature>
<evidence type="ECO:0000313" key="2">
    <source>
        <dbReference type="EMBL" id="MER2490874.1"/>
    </source>
</evidence>
<protein>
    <recommendedName>
        <fullName evidence="4">Flagellar assembly protein T N-terminal domain-containing protein</fullName>
    </recommendedName>
</protein>
<dbReference type="EMBL" id="JBELOE010000076">
    <property type="protein sequence ID" value="MER2490874.1"/>
    <property type="molecule type" value="Genomic_DNA"/>
</dbReference>
<proteinExistence type="predicted"/>
<evidence type="ECO:0000256" key="1">
    <source>
        <dbReference type="SAM" id="SignalP"/>
    </source>
</evidence>
<comment type="caution">
    <text evidence="2">The sequence shown here is derived from an EMBL/GenBank/DDBJ whole genome shotgun (WGS) entry which is preliminary data.</text>
</comment>